<comment type="similarity">
    <text evidence="2">Belongs to the resistance-nodulation-cell division (RND) (TC 2.A.6) family. MmpL subfamily.</text>
</comment>
<dbReference type="Proteomes" id="UP000635245">
    <property type="component" value="Unassembled WGS sequence"/>
</dbReference>
<accession>A0A934V3F6</accession>
<dbReference type="PROSITE" id="PS50156">
    <property type="entry name" value="SSD"/>
    <property type="match status" value="1"/>
</dbReference>
<keyword evidence="6 7" id="KW-0472">Membrane</keyword>
<dbReference type="Gene3D" id="1.20.1640.10">
    <property type="entry name" value="Multidrug efflux transporter AcrB transmembrane domain"/>
    <property type="match status" value="2"/>
</dbReference>
<dbReference type="EMBL" id="JAENJH010000001">
    <property type="protein sequence ID" value="MBK1782950.1"/>
    <property type="molecule type" value="Genomic_DNA"/>
</dbReference>
<dbReference type="RefSeq" id="WP_200313899.1">
    <property type="nucleotide sequence ID" value="NZ_JAENJH010000001.1"/>
</dbReference>
<comment type="caution">
    <text evidence="9">The sequence shown here is derived from an EMBL/GenBank/DDBJ whole genome shotgun (WGS) entry which is preliminary data.</text>
</comment>
<feature type="transmembrane region" description="Helical" evidence="7">
    <location>
        <begin position="302"/>
        <end position="326"/>
    </location>
</feature>
<gene>
    <name evidence="9" type="ORF">JHE00_01335</name>
</gene>
<proteinExistence type="inferred from homology"/>
<feature type="transmembrane region" description="Helical" evidence="7">
    <location>
        <begin position="275"/>
        <end position="296"/>
    </location>
</feature>
<dbReference type="InterPro" id="IPR004869">
    <property type="entry name" value="MMPL_dom"/>
</dbReference>
<evidence type="ECO:0000256" key="6">
    <source>
        <dbReference type="ARBA" id="ARBA00023136"/>
    </source>
</evidence>
<feature type="domain" description="SSD" evidence="8">
    <location>
        <begin position="186"/>
        <end position="325"/>
    </location>
</feature>
<dbReference type="PANTHER" id="PTHR33406">
    <property type="entry name" value="MEMBRANE PROTEIN MJ1562-RELATED"/>
    <property type="match status" value="1"/>
</dbReference>
<keyword evidence="5 7" id="KW-1133">Transmembrane helix</keyword>
<dbReference type="AlphaFoldDB" id="A0A934V3F6"/>
<dbReference type="SUPFAM" id="SSF82866">
    <property type="entry name" value="Multidrug efflux transporter AcrB transmembrane domain"/>
    <property type="match status" value="2"/>
</dbReference>
<feature type="transmembrane region" description="Helical" evidence="7">
    <location>
        <begin position="171"/>
        <end position="190"/>
    </location>
</feature>
<dbReference type="PANTHER" id="PTHR33406:SF11">
    <property type="entry name" value="MEMBRANE PROTEIN SCO6666-RELATED"/>
    <property type="match status" value="1"/>
</dbReference>
<keyword evidence="4 7" id="KW-0812">Transmembrane</keyword>
<feature type="transmembrane region" description="Helical" evidence="7">
    <location>
        <begin position="505"/>
        <end position="524"/>
    </location>
</feature>
<organism evidence="9 10">
    <name type="scientific">Prauserella cavernicola</name>
    <dbReference type="NCBI Taxonomy" id="2800127"/>
    <lineage>
        <taxon>Bacteria</taxon>
        <taxon>Bacillati</taxon>
        <taxon>Actinomycetota</taxon>
        <taxon>Actinomycetes</taxon>
        <taxon>Pseudonocardiales</taxon>
        <taxon>Pseudonocardiaceae</taxon>
        <taxon>Prauserella</taxon>
    </lineage>
</organism>
<evidence type="ECO:0000256" key="1">
    <source>
        <dbReference type="ARBA" id="ARBA00004651"/>
    </source>
</evidence>
<evidence type="ECO:0000256" key="5">
    <source>
        <dbReference type="ARBA" id="ARBA00022989"/>
    </source>
</evidence>
<evidence type="ECO:0000256" key="4">
    <source>
        <dbReference type="ARBA" id="ARBA00022692"/>
    </source>
</evidence>
<protein>
    <submittedName>
        <fullName evidence="9">MMPL family transporter</fullName>
    </submittedName>
</protein>
<keyword evidence="10" id="KW-1185">Reference proteome</keyword>
<evidence type="ECO:0000259" key="8">
    <source>
        <dbReference type="PROSITE" id="PS50156"/>
    </source>
</evidence>
<comment type="subcellular location">
    <subcellularLocation>
        <location evidence="1">Cell membrane</location>
        <topology evidence="1">Multi-pass membrane protein</topology>
    </subcellularLocation>
</comment>
<evidence type="ECO:0000256" key="7">
    <source>
        <dbReference type="SAM" id="Phobius"/>
    </source>
</evidence>
<evidence type="ECO:0000256" key="2">
    <source>
        <dbReference type="ARBA" id="ARBA00010157"/>
    </source>
</evidence>
<reference evidence="9" key="1">
    <citation type="submission" date="2020-12" db="EMBL/GenBank/DDBJ databases">
        <title>Prauserella sp. ASG 168, a novel actinomycete isolated from cave rock.</title>
        <authorList>
            <person name="Suriyachadkun C."/>
        </authorList>
    </citation>
    <scope>NUCLEOTIDE SEQUENCE</scope>
    <source>
        <strain evidence="9">ASG 168</strain>
    </source>
</reference>
<evidence type="ECO:0000313" key="9">
    <source>
        <dbReference type="EMBL" id="MBK1782950.1"/>
    </source>
</evidence>
<dbReference type="InterPro" id="IPR050545">
    <property type="entry name" value="Mycobact_MmpL"/>
</dbReference>
<dbReference type="GO" id="GO:0005886">
    <property type="term" value="C:plasma membrane"/>
    <property type="evidence" value="ECO:0007669"/>
    <property type="project" value="UniProtKB-SubCell"/>
</dbReference>
<name>A0A934V3F6_9PSEU</name>
<feature type="transmembrane region" description="Helical" evidence="7">
    <location>
        <begin position="531"/>
        <end position="552"/>
    </location>
</feature>
<dbReference type="Pfam" id="PF03176">
    <property type="entry name" value="MMPL"/>
    <property type="match status" value="2"/>
</dbReference>
<evidence type="ECO:0000313" key="10">
    <source>
        <dbReference type="Proteomes" id="UP000635245"/>
    </source>
</evidence>
<evidence type="ECO:0000256" key="3">
    <source>
        <dbReference type="ARBA" id="ARBA00022475"/>
    </source>
</evidence>
<feature type="transmembrane region" description="Helical" evidence="7">
    <location>
        <begin position="572"/>
        <end position="595"/>
    </location>
</feature>
<dbReference type="InterPro" id="IPR000731">
    <property type="entry name" value="SSD"/>
</dbReference>
<feature type="transmembrane region" description="Helical" evidence="7">
    <location>
        <begin position="197"/>
        <end position="217"/>
    </location>
</feature>
<feature type="transmembrane region" description="Helical" evidence="7">
    <location>
        <begin position="361"/>
        <end position="379"/>
    </location>
</feature>
<feature type="transmembrane region" description="Helical" evidence="7">
    <location>
        <begin position="223"/>
        <end position="245"/>
    </location>
</feature>
<sequence length="705" mass="73311">MFARIGRFATDHARAVLAVTLLVLVGAGALGVTAFGKLQAEGFNDPAAESTEAAELIDSRHGGSADLVFLVTADSGTVDEPGPRAAGADLTTRLAGDPALTGVTSYFQTGVPALRSTDGTHALVVAHLADEDAAVDEISDRYTGDDGAIGVELGGRQGVGQDINSQVGRDLLIAEAIAVPVILVLLVLVFGSVVAALLPLAIGGIAILGTFAELSVLGSLTDVSIFAINLTTGLGLGLAIDYALLMVSRFREQLADGADTRDAVIRTVETAGRTITFGAVTVAVALSALLLFPQYFLRSFAYAGIGVVLIAMLAALFVLPALLTVLGPRVNAGKLPWRRTAPSTVSSFWGRVAATAVRRPGLVAAPAVLVLVLAAAPLLRVDFGTPDDRVLPETASSRVVGDTLREQFPGDDSRAVQVVTTGAVDQASSASYVQRLAALPGVADVVPSAQGQRYDVITTEDSRSDSARAVVEDVRAVPPPAGVQALVGGDAAVLLDSTNSITDRLPLALGLIALTTFVLLFLFTGSVLQPLRALVFNVLGLSATLGVMVLIFQDGALSGLLGFTPMPLDTSMLMLLFCIAFGLSMDYEVFVLSRIKEAHDRGLPTREAVVDGLSRTGRIVSMAAVLLAVSFFAFATSGVSFIQMFGIGSGLAILIDATIIRGLLVPAGMRLLGERAWWAPAPLRRLHRRVGISEAPEGERPRVNA</sequence>
<keyword evidence="3" id="KW-1003">Cell membrane</keyword>